<dbReference type="PANTHER" id="PTHR35936">
    <property type="entry name" value="MEMBRANE-BOUND LYTIC MUREIN TRANSGLYCOSYLASE F"/>
    <property type="match status" value="1"/>
</dbReference>
<dbReference type="EMBL" id="LJSX01000016">
    <property type="protein sequence ID" value="KPQ10351.1"/>
    <property type="molecule type" value="Genomic_DNA"/>
</dbReference>
<name>A0A0P7Y1V7_9HYPH</name>
<dbReference type="Gene3D" id="3.40.190.10">
    <property type="entry name" value="Periplasmic binding protein-like II"/>
    <property type="match status" value="2"/>
</dbReference>
<organism evidence="3 5">
    <name type="scientific">Saliniramus fredricksonii</name>
    <dbReference type="NCBI Taxonomy" id="1653334"/>
    <lineage>
        <taxon>Bacteria</taxon>
        <taxon>Pseudomonadati</taxon>
        <taxon>Pseudomonadota</taxon>
        <taxon>Alphaproteobacteria</taxon>
        <taxon>Hyphomicrobiales</taxon>
        <taxon>Salinarimonadaceae</taxon>
        <taxon>Saliniramus</taxon>
    </lineage>
</organism>
<evidence type="ECO:0000313" key="6">
    <source>
        <dbReference type="Proteomes" id="UP000182800"/>
    </source>
</evidence>
<reference evidence="3 5" key="1">
    <citation type="submission" date="2015-09" db="EMBL/GenBank/DDBJ databases">
        <title>Identification and resolution of microdiversity through metagenomic sequencing of parallel consortia.</title>
        <authorList>
            <person name="Nelson W.C."/>
            <person name="Romine M.F."/>
            <person name="Lindemann S.R."/>
        </authorList>
    </citation>
    <scope>NUCLEOTIDE SEQUENCE [LARGE SCALE GENOMIC DNA]</scope>
    <source>
        <strain evidence="3">HL-109</strain>
    </source>
</reference>
<dbReference type="SMART" id="SM00062">
    <property type="entry name" value="PBPb"/>
    <property type="match status" value="1"/>
</dbReference>
<dbReference type="RefSeq" id="WP_074443894.1">
    <property type="nucleotide sequence ID" value="NZ_FMBM01000001.1"/>
</dbReference>
<gene>
    <name evidence="4" type="ORF">GA0071312_1086</name>
    <name evidence="3" type="ORF">HLUCCO17_11260</name>
</gene>
<protein>
    <submittedName>
        <fullName evidence="4">Amino acid ABC transporter substrate-binding protein, PAAT family</fullName>
    </submittedName>
    <submittedName>
        <fullName evidence="3">Polar amino acid transport system substrate-binding protein</fullName>
    </submittedName>
</protein>
<dbReference type="EMBL" id="FMBM01000001">
    <property type="protein sequence ID" value="SCC79670.1"/>
    <property type="molecule type" value="Genomic_DNA"/>
</dbReference>
<proteinExistence type="predicted"/>
<evidence type="ECO:0000256" key="1">
    <source>
        <dbReference type="ARBA" id="ARBA00022729"/>
    </source>
</evidence>
<dbReference type="InterPro" id="IPR001638">
    <property type="entry name" value="Solute-binding_3/MltF_N"/>
</dbReference>
<comment type="caution">
    <text evidence="3">The sequence shown here is derived from an EMBL/GenBank/DDBJ whole genome shotgun (WGS) entry which is preliminary data.</text>
</comment>
<keyword evidence="6" id="KW-1185">Reference proteome</keyword>
<dbReference type="PANTHER" id="PTHR35936:SF17">
    <property type="entry name" value="ARGININE-BINDING EXTRACELLULAR PROTEIN ARTP"/>
    <property type="match status" value="1"/>
</dbReference>
<sequence>MPAQIDIGPVDPRLRDLLAPGGVMRAGTNLSNFLLVTGKSDAGEPVGVSPDMARCFADCLGVAVAYVTYPSPGPLADAAANDAWDIGLIGAEPQRARMIAFTPPYVEIEASYLVRDEAPFETPQAIDAPGRRIAVTGRTAYALWLENNLRHAELVYAGDFDDALTLFRDAGLDALAGLRSRLVTDARAMPGTRILPGRFMAVQQAIGVPIARAEALPLVARFVKAARDGGLVAALIEKHGVHDLRVAEPD</sequence>
<evidence type="ECO:0000313" key="3">
    <source>
        <dbReference type="EMBL" id="KPQ10351.1"/>
    </source>
</evidence>
<dbReference type="STRING" id="1653334.GA0071312_1086"/>
<dbReference type="Pfam" id="PF00497">
    <property type="entry name" value="SBP_bac_3"/>
    <property type="match status" value="1"/>
</dbReference>
<dbReference type="AlphaFoldDB" id="A0A0P7Y1V7"/>
<dbReference type="Proteomes" id="UP000182800">
    <property type="component" value="Unassembled WGS sequence"/>
</dbReference>
<dbReference type="Proteomes" id="UP000050497">
    <property type="component" value="Unassembled WGS sequence"/>
</dbReference>
<accession>A0A0P7Y1V7</accession>
<reference evidence="4 6" key="2">
    <citation type="submission" date="2016-08" db="EMBL/GenBank/DDBJ databases">
        <authorList>
            <person name="Varghese N."/>
            <person name="Submissions Spin"/>
        </authorList>
    </citation>
    <scope>NUCLEOTIDE SEQUENCE [LARGE SCALE GENOMIC DNA]</scope>
    <source>
        <strain evidence="4 6">HL-109</strain>
    </source>
</reference>
<evidence type="ECO:0000313" key="4">
    <source>
        <dbReference type="EMBL" id="SCC79670.1"/>
    </source>
</evidence>
<evidence type="ECO:0000259" key="2">
    <source>
        <dbReference type="SMART" id="SM00062"/>
    </source>
</evidence>
<evidence type="ECO:0000313" key="5">
    <source>
        <dbReference type="Proteomes" id="UP000050497"/>
    </source>
</evidence>
<dbReference type="SUPFAM" id="SSF53850">
    <property type="entry name" value="Periplasmic binding protein-like II"/>
    <property type="match status" value="1"/>
</dbReference>
<feature type="domain" description="Solute-binding protein family 3/N-terminal" evidence="2">
    <location>
        <begin position="23"/>
        <end position="243"/>
    </location>
</feature>
<keyword evidence="1" id="KW-0732">Signal</keyword>